<protein>
    <submittedName>
        <fullName evidence="2">CRISPR-associated protein, Cas5h family</fullName>
    </submittedName>
</protein>
<dbReference type="Proteomes" id="UP000199006">
    <property type="component" value="Unassembled WGS sequence"/>
</dbReference>
<dbReference type="NCBIfam" id="TIGR02592">
    <property type="entry name" value="cas_Cas5h"/>
    <property type="match status" value="1"/>
</dbReference>
<dbReference type="InterPro" id="IPR021124">
    <property type="entry name" value="CRISPR-assoc_prot_Cas5"/>
</dbReference>
<keyword evidence="1" id="KW-0051">Antiviral defense</keyword>
<dbReference type="RefSeq" id="WP_089862488.1">
    <property type="nucleotide sequence ID" value="NZ_FOTI01000047.1"/>
</dbReference>
<organism evidence="2 3">
    <name type="scientific">Halanaerobium salsuginis</name>
    <dbReference type="NCBI Taxonomy" id="29563"/>
    <lineage>
        <taxon>Bacteria</taxon>
        <taxon>Bacillati</taxon>
        <taxon>Bacillota</taxon>
        <taxon>Clostridia</taxon>
        <taxon>Halanaerobiales</taxon>
        <taxon>Halanaerobiaceae</taxon>
        <taxon>Halanaerobium</taxon>
    </lineage>
</organism>
<evidence type="ECO:0000313" key="3">
    <source>
        <dbReference type="Proteomes" id="UP000199006"/>
    </source>
</evidence>
<dbReference type="NCBIfam" id="TIGR02593">
    <property type="entry name" value="CRISPR_cas5"/>
    <property type="match status" value="1"/>
</dbReference>
<dbReference type="AlphaFoldDB" id="A0A1I4M1T3"/>
<evidence type="ECO:0000256" key="1">
    <source>
        <dbReference type="ARBA" id="ARBA00023118"/>
    </source>
</evidence>
<dbReference type="STRING" id="29563.SAMN02983006_02478"/>
<dbReference type="Gene3D" id="3.30.70.2660">
    <property type="match status" value="1"/>
</dbReference>
<dbReference type="GO" id="GO:0051607">
    <property type="term" value="P:defense response to virus"/>
    <property type="evidence" value="ECO:0007669"/>
    <property type="project" value="UniProtKB-KW"/>
</dbReference>
<dbReference type="InterPro" id="IPR013421">
    <property type="entry name" value="CRISPR-assoc_prot_Cas5_HALMA"/>
</dbReference>
<gene>
    <name evidence="2" type="ORF">SAMN02983006_02478</name>
</gene>
<dbReference type="EMBL" id="FOTI01000047">
    <property type="protein sequence ID" value="SFL97182.1"/>
    <property type="molecule type" value="Genomic_DNA"/>
</dbReference>
<evidence type="ECO:0000313" key="2">
    <source>
        <dbReference type="EMBL" id="SFL97182.1"/>
    </source>
</evidence>
<reference evidence="2 3" key="1">
    <citation type="submission" date="2016-10" db="EMBL/GenBank/DDBJ databases">
        <authorList>
            <person name="de Groot N.N."/>
        </authorList>
    </citation>
    <scope>NUCLEOTIDE SEQUENCE [LARGE SCALE GENOMIC DNA]</scope>
    <source>
        <strain evidence="2 3">ATCC 51327</strain>
    </source>
</reference>
<keyword evidence="3" id="KW-1185">Reference proteome</keyword>
<proteinExistence type="predicted"/>
<sequence length="239" mass="28059">MNKALVFDIWADYAHFKKYYTTTSPLTFSIPPKTTIYGIISAILGFAKEEYLNYFQEGQCKISVQIKKPIKKTRINLNLIDTKSANLMARIKNRTQIRTEYLKDVKYRIYFMHQNQELYSELKDKLKAHKSVYSISLGLSENLANFKYIKETEIKKITESSWQEINTVLRIDTENIAKGDIDFSQSNREYFTDKIAVEMKSDRTVTDYAQVLFEKNGNNIRVNLNEYYRTSEDEVLSLL</sequence>
<dbReference type="Pfam" id="PF09704">
    <property type="entry name" value="Cas_Cas5d"/>
    <property type="match status" value="1"/>
</dbReference>
<accession>A0A1I4M1T3</accession>
<name>A0A1I4M1T3_9FIRM</name>
<dbReference type="InterPro" id="IPR013422">
    <property type="entry name" value="CRISPR-assoc_prot_Cas5_N"/>
</dbReference>
<dbReference type="OrthoDB" id="1805474at2"/>
<dbReference type="GO" id="GO:0043571">
    <property type="term" value="P:maintenance of CRISPR repeat elements"/>
    <property type="evidence" value="ECO:0007669"/>
    <property type="project" value="InterPro"/>
</dbReference>